<dbReference type="InterPro" id="IPR035093">
    <property type="entry name" value="RelE/ParE_toxin_dom_sf"/>
</dbReference>
<dbReference type="InterPro" id="IPR007712">
    <property type="entry name" value="RelE/ParE_toxin"/>
</dbReference>
<evidence type="ECO:0000313" key="2">
    <source>
        <dbReference type="EMBL" id="VUD72641.1"/>
    </source>
</evidence>
<evidence type="ECO:0000256" key="1">
    <source>
        <dbReference type="ARBA" id="ARBA00022649"/>
    </source>
</evidence>
<dbReference type="Pfam" id="PF05016">
    <property type="entry name" value="ParE_toxin"/>
    <property type="match status" value="1"/>
</dbReference>
<dbReference type="EMBL" id="CABFPH010000046">
    <property type="protein sequence ID" value="VUD72641.1"/>
    <property type="molecule type" value="Genomic_DNA"/>
</dbReference>
<gene>
    <name evidence="2" type="ORF">MET9862_03241</name>
</gene>
<accession>A0A509EEF2</accession>
<protein>
    <recommendedName>
        <fullName evidence="4">Toxin RelG</fullName>
    </recommendedName>
</protein>
<keyword evidence="3" id="KW-1185">Reference proteome</keyword>
<dbReference type="AlphaFoldDB" id="A0A509EEF2"/>
<evidence type="ECO:0008006" key="4">
    <source>
        <dbReference type="Google" id="ProtNLM"/>
    </source>
</evidence>
<dbReference type="OrthoDB" id="428094at2"/>
<keyword evidence="1" id="KW-1277">Toxin-antitoxin system</keyword>
<proteinExistence type="predicted"/>
<reference evidence="2 3" key="1">
    <citation type="submission" date="2019-06" db="EMBL/GenBank/DDBJ databases">
        <authorList>
            <person name="Rodrigo-Torres L."/>
            <person name="Arahal R. D."/>
            <person name="Lucena T."/>
        </authorList>
    </citation>
    <scope>NUCLEOTIDE SEQUENCE [LARGE SCALE GENOMIC DNA]</scope>
    <source>
        <strain evidence="2 3">SB0023/3</strain>
    </source>
</reference>
<sequence>MGKDLVFTRAAARTLSRMPRDTEDLIRRKLRQYASDPASLANNVKTLKGEGERCRLRIGDWRAVFTIEADRIIVHAVGPRGSIYG</sequence>
<dbReference type="Gene3D" id="3.30.2310.20">
    <property type="entry name" value="RelE-like"/>
    <property type="match status" value="1"/>
</dbReference>
<evidence type="ECO:0000313" key="3">
    <source>
        <dbReference type="Proteomes" id="UP000410984"/>
    </source>
</evidence>
<name>A0A509EEF2_9HYPH</name>
<dbReference type="Proteomes" id="UP000410984">
    <property type="component" value="Unassembled WGS sequence"/>
</dbReference>
<dbReference type="SUPFAM" id="SSF143011">
    <property type="entry name" value="RelE-like"/>
    <property type="match status" value="1"/>
</dbReference>
<organism evidence="2 3">
    <name type="scientific">Methylobacterium symbioticum</name>
    <dbReference type="NCBI Taxonomy" id="2584084"/>
    <lineage>
        <taxon>Bacteria</taxon>
        <taxon>Pseudomonadati</taxon>
        <taxon>Pseudomonadota</taxon>
        <taxon>Alphaproteobacteria</taxon>
        <taxon>Hyphomicrobiales</taxon>
        <taxon>Methylobacteriaceae</taxon>
        <taxon>Methylobacterium</taxon>
    </lineage>
</organism>
<dbReference type="RefSeq" id="WP_142583937.1">
    <property type="nucleotide sequence ID" value="NZ_CABFPH010000046.1"/>
</dbReference>